<organism evidence="2 3">
    <name type="scientific">Plakobranchus ocellatus</name>
    <dbReference type="NCBI Taxonomy" id="259542"/>
    <lineage>
        <taxon>Eukaryota</taxon>
        <taxon>Metazoa</taxon>
        <taxon>Spiralia</taxon>
        <taxon>Lophotrochozoa</taxon>
        <taxon>Mollusca</taxon>
        <taxon>Gastropoda</taxon>
        <taxon>Heterobranchia</taxon>
        <taxon>Euthyneura</taxon>
        <taxon>Panpulmonata</taxon>
        <taxon>Sacoglossa</taxon>
        <taxon>Placobranchoidea</taxon>
        <taxon>Plakobranchidae</taxon>
        <taxon>Plakobranchus</taxon>
    </lineage>
</organism>
<proteinExistence type="predicted"/>
<dbReference type="EMBL" id="BLXT01007882">
    <property type="protein sequence ID" value="GFO43522.1"/>
    <property type="molecule type" value="Genomic_DNA"/>
</dbReference>
<dbReference type="Proteomes" id="UP000735302">
    <property type="component" value="Unassembled WGS sequence"/>
</dbReference>
<feature type="transmembrane region" description="Helical" evidence="1">
    <location>
        <begin position="116"/>
        <end position="135"/>
    </location>
</feature>
<evidence type="ECO:0000313" key="2">
    <source>
        <dbReference type="EMBL" id="GFO43522.1"/>
    </source>
</evidence>
<keyword evidence="1" id="KW-0472">Membrane</keyword>
<gene>
    <name evidence="2" type="ORF">PoB_007002700</name>
</gene>
<reference evidence="2 3" key="1">
    <citation type="journal article" date="2021" name="Elife">
        <title>Chloroplast acquisition without the gene transfer in kleptoplastic sea slugs, Plakobranchus ocellatus.</title>
        <authorList>
            <person name="Maeda T."/>
            <person name="Takahashi S."/>
            <person name="Yoshida T."/>
            <person name="Shimamura S."/>
            <person name="Takaki Y."/>
            <person name="Nagai Y."/>
            <person name="Toyoda A."/>
            <person name="Suzuki Y."/>
            <person name="Arimoto A."/>
            <person name="Ishii H."/>
            <person name="Satoh N."/>
            <person name="Nishiyama T."/>
            <person name="Hasebe M."/>
            <person name="Maruyama T."/>
            <person name="Minagawa J."/>
            <person name="Obokata J."/>
            <person name="Shigenobu S."/>
        </authorList>
    </citation>
    <scope>NUCLEOTIDE SEQUENCE [LARGE SCALE GENOMIC DNA]</scope>
</reference>
<sequence>MDSKTALRSAGTLLSRVRAPASTPWPDGRHENLRSRCLESAVHMKTNEAQIPSDKKPLILNGAIIYIYATILDAAILYIYATILGTILGSAILYIYATIVDVTTLYIYATILDSTILYIYATILDVAILYIYATIKTSSVRLKNSSRR</sequence>
<comment type="caution">
    <text evidence="2">The sequence shown here is derived from an EMBL/GenBank/DDBJ whole genome shotgun (WGS) entry which is preliminary data.</text>
</comment>
<evidence type="ECO:0000256" key="1">
    <source>
        <dbReference type="SAM" id="Phobius"/>
    </source>
</evidence>
<dbReference type="AlphaFoldDB" id="A0AAV4DHP4"/>
<evidence type="ECO:0000313" key="3">
    <source>
        <dbReference type="Proteomes" id="UP000735302"/>
    </source>
</evidence>
<keyword evidence="1" id="KW-0812">Transmembrane</keyword>
<name>A0AAV4DHP4_9GAST</name>
<keyword evidence="3" id="KW-1185">Reference proteome</keyword>
<keyword evidence="1" id="KW-1133">Transmembrane helix</keyword>
<accession>A0AAV4DHP4</accession>
<protein>
    <submittedName>
        <fullName evidence="2">Uncharacterized protein</fullName>
    </submittedName>
</protein>